<dbReference type="Pfam" id="PF07730">
    <property type="entry name" value="HisKA_3"/>
    <property type="match status" value="1"/>
</dbReference>
<reference evidence="6 7" key="1">
    <citation type="submission" date="2021-04" db="EMBL/GenBank/DDBJ databases">
        <title>Nocardia tengchongensis.</title>
        <authorList>
            <person name="Zhuang k."/>
            <person name="Ran Y."/>
            <person name="Li W."/>
        </authorList>
    </citation>
    <scope>NUCLEOTIDE SEQUENCE [LARGE SCALE GENOMIC DNA]</scope>
    <source>
        <strain evidence="6 7">CFH S0057</strain>
    </source>
</reference>
<feature type="domain" description="GAF" evidence="4">
    <location>
        <begin position="39"/>
        <end position="186"/>
    </location>
</feature>
<dbReference type="Gene3D" id="3.30.450.40">
    <property type="match status" value="2"/>
</dbReference>
<dbReference type="Pfam" id="PF13185">
    <property type="entry name" value="GAF_2"/>
    <property type="match status" value="2"/>
</dbReference>
<dbReference type="InterPro" id="IPR003594">
    <property type="entry name" value="HATPase_dom"/>
</dbReference>
<feature type="domain" description="GAF" evidence="4">
    <location>
        <begin position="207"/>
        <end position="354"/>
    </location>
</feature>
<dbReference type="EMBL" id="CP074371">
    <property type="protein sequence ID" value="QVI25264.1"/>
    <property type="molecule type" value="Genomic_DNA"/>
</dbReference>
<name>A0ABX8CZE8_9NOCA</name>
<keyword evidence="3" id="KW-0902">Two-component regulatory system</keyword>
<dbReference type="InterPro" id="IPR003018">
    <property type="entry name" value="GAF"/>
</dbReference>
<organism evidence="6 7">
    <name type="scientific">Nocardia tengchongensis</name>
    <dbReference type="NCBI Taxonomy" id="2055889"/>
    <lineage>
        <taxon>Bacteria</taxon>
        <taxon>Bacillati</taxon>
        <taxon>Actinomycetota</taxon>
        <taxon>Actinomycetes</taxon>
        <taxon>Mycobacteriales</taxon>
        <taxon>Nocardiaceae</taxon>
        <taxon>Nocardia</taxon>
    </lineage>
</organism>
<evidence type="ECO:0000256" key="2">
    <source>
        <dbReference type="ARBA" id="ARBA00022777"/>
    </source>
</evidence>
<dbReference type="InterPro" id="IPR011712">
    <property type="entry name" value="Sig_transdc_His_kin_sub3_dim/P"/>
</dbReference>
<protein>
    <submittedName>
        <fullName evidence="6">GAF domain-containing protein</fullName>
    </submittedName>
</protein>
<gene>
    <name evidence="6" type="ORF">KHQ06_31910</name>
</gene>
<dbReference type="InterPro" id="IPR036890">
    <property type="entry name" value="HATPase_C_sf"/>
</dbReference>
<evidence type="ECO:0000313" key="7">
    <source>
        <dbReference type="Proteomes" id="UP000683310"/>
    </source>
</evidence>
<keyword evidence="1" id="KW-0808">Transferase</keyword>
<dbReference type="SUPFAM" id="SSF55781">
    <property type="entry name" value="GAF domain-like"/>
    <property type="match status" value="2"/>
</dbReference>
<dbReference type="Gene3D" id="1.20.5.1930">
    <property type="match status" value="1"/>
</dbReference>
<keyword evidence="7" id="KW-1185">Reference proteome</keyword>
<dbReference type="Pfam" id="PF02518">
    <property type="entry name" value="HATPase_c"/>
    <property type="match status" value="1"/>
</dbReference>
<dbReference type="SUPFAM" id="SSF55874">
    <property type="entry name" value="ATPase domain of HSP90 chaperone/DNA topoisomerase II/histidine kinase"/>
    <property type="match status" value="1"/>
</dbReference>
<dbReference type="InterPro" id="IPR029016">
    <property type="entry name" value="GAF-like_dom_sf"/>
</dbReference>
<evidence type="ECO:0000256" key="3">
    <source>
        <dbReference type="ARBA" id="ARBA00023012"/>
    </source>
</evidence>
<evidence type="ECO:0000259" key="4">
    <source>
        <dbReference type="SMART" id="SM00065"/>
    </source>
</evidence>
<proteinExistence type="predicted"/>
<dbReference type="InterPro" id="IPR050482">
    <property type="entry name" value="Sensor_HK_TwoCompSys"/>
</dbReference>
<dbReference type="Gene3D" id="3.30.565.10">
    <property type="entry name" value="Histidine kinase-like ATPase, C-terminal domain"/>
    <property type="match status" value="1"/>
</dbReference>
<accession>A0ABX8CZE8</accession>
<dbReference type="PANTHER" id="PTHR24421:SF56">
    <property type="entry name" value="OXYGEN SENSOR HISTIDINE KINASE RESPONSE REGULATOR DOST"/>
    <property type="match status" value="1"/>
</dbReference>
<evidence type="ECO:0000313" key="6">
    <source>
        <dbReference type="EMBL" id="QVI25264.1"/>
    </source>
</evidence>
<dbReference type="Proteomes" id="UP000683310">
    <property type="component" value="Chromosome"/>
</dbReference>
<dbReference type="PANTHER" id="PTHR24421">
    <property type="entry name" value="NITRATE/NITRITE SENSOR PROTEIN NARX-RELATED"/>
    <property type="match status" value="1"/>
</dbReference>
<evidence type="ECO:0000259" key="5">
    <source>
        <dbReference type="SMART" id="SM00387"/>
    </source>
</evidence>
<dbReference type="SMART" id="SM00387">
    <property type="entry name" value="HATPase_c"/>
    <property type="match status" value="1"/>
</dbReference>
<dbReference type="CDD" id="cd16917">
    <property type="entry name" value="HATPase_UhpB-NarQ-NarX-like"/>
    <property type="match status" value="1"/>
</dbReference>
<keyword evidence="2" id="KW-0418">Kinase</keyword>
<sequence>MRLRELLAEVRDRIEEIIDARDRVDGLVEAMLAVTAGLDLEDTLRRIVRTAITLVDAHYGALGVRGPDGQLARFIHEGIDADTAEAIGHLPEGRGVLGLLFAQPKAIRMDNLADHPDSVGFPPGHPPMRSFLGMPVRIRGEIFGNVYLTEKANGMPFTEDDEVVVAALAAAAGVAIDNARLYETAQARQAWIAATRDLTTAFLATATPDTVLGQVVDRVRTLSDSQYAWLAVLPDPDLPVGEATELAIAEWSGPGHTHRGERISITGTILARALASATPLHLDTTTDADAEQLPIGAGPALVLPLHTGEATLGLLVVQRGDTRPYPRETAELTEAFAGQAALAMQLAAAQQRMRELDVLADRDRIARNLHDHVLQRLFAIGMAAQGTAARTRNPEVRRRLSDHIDDLQTVINEIRTSVYDLHAGEGPTRLRQRLDEVIRQHTADTSLHTSVRVTGPLDVVNAALADHAEAVVREAVSNAVRHSGADTLTIELTLDDDLVIVVEDDGCGLPDGLTPSGLTNLTHRAQTVGGHCELGPATVAGPHGPGTRMYWSAPL</sequence>
<feature type="domain" description="Histidine kinase/HSP90-like ATPase" evidence="5">
    <location>
        <begin position="463"/>
        <end position="555"/>
    </location>
</feature>
<dbReference type="SMART" id="SM00065">
    <property type="entry name" value="GAF"/>
    <property type="match status" value="2"/>
</dbReference>
<evidence type="ECO:0000256" key="1">
    <source>
        <dbReference type="ARBA" id="ARBA00022679"/>
    </source>
</evidence>